<feature type="domain" description="DUF4369" evidence="1">
    <location>
        <begin position="30"/>
        <end position="122"/>
    </location>
</feature>
<dbReference type="EMBL" id="FNRF01000002">
    <property type="protein sequence ID" value="SEA42902.1"/>
    <property type="molecule type" value="Genomic_DNA"/>
</dbReference>
<dbReference type="RefSeq" id="WP_074760893.1">
    <property type="nucleotide sequence ID" value="NZ_FNRF01000002.1"/>
</dbReference>
<dbReference type="Pfam" id="PF14289">
    <property type="entry name" value="DUF4369"/>
    <property type="match status" value="1"/>
</dbReference>
<name>A0A1H4B4Y0_XYLRU</name>
<accession>A0A1H4B4Y0</accession>
<gene>
    <name evidence="2" type="ORF">SAMN05216462_1512</name>
</gene>
<proteinExistence type="predicted"/>
<dbReference type="InterPro" id="IPR025380">
    <property type="entry name" value="DUF4369"/>
</dbReference>
<dbReference type="OrthoDB" id="1069091at2"/>
<dbReference type="PROSITE" id="PS51257">
    <property type="entry name" value="PROKAR_LIPOPROTEIN"/>
    <property type="match status" value="1"/>
</dbReference>
<dbReference type="AlphaFoldDB" id="A0A1H4B4Y0"/>
<evidence type="ECO:0000313" key="2">
    <source>
        <dbReference type="EMBL" id="SEA42902.1"/>
    </source>
</evidence>
<protein>
    <recommendedName>
        <fullName evidence="1">DUF4369 domain-containing protein</fullName>
    </recommendedName>
</protein>
<organism evidence="2 3">
    <name type="scientific">Xylanibacter ruminicola</name>
    <name type="common">Prevotella ruminicola</name>
    <dbReference type="NCBI Taxonomy" id="839"/>
    <lineage>
        <taxon>Bacteria</taxon>
        <taxon>Pseudomonadati</taxon>
        <taxon>Bacteroidota</taxon>
        <taxon>Bacteroidia</taxon>
        <taxon>Bacteroidales</taxon>
        <taxon>Prevotellaceae</taxon>
        <taxon>Xylanibacter</taxon>
    </lineage>
</organism>
<evidence type="ECO:0000259" key="1">
    <source>
        <dbReference type="Pfam" id="PF14289"/>
    </source>
</evidence>
<sequence>MHFEKKLRRKEEGVIFFLLFLFCACQSDVYQIKGCAPQLKDGDTVTLAFEDPPQKVLGQAIISGGTFKFAGTTDTTLFCRAYLNRQQLTSCSFFLEPGEITIELNQHPHPSRVSGTVLNNQWQTLNDTVQKLGTQLIRLAQLSTRTNAAHRQQLQQQVDSLHRRISDCITQTGQRNSKNVLGRYIIQNYKKPEFRD</sequence>
<reference evidence="2 3" key="1">
    <citation type="submission" date="2016-10" db="EMBL/GenBank/DDBJ databases">
        <authorList>
            <person name="de Groot N.N."/>
        </authorList>
    </citation>
    <scope>NUCLEOTIDE SEQUENCE [LARGE SCALE GENOMIC DNA]</scope>
    <source>
        <strain evidence="2 3">D31d</strain>
    </source>
</reference>
<evidence type="ECO:0000313" key="3">
    <source>
        <dbReference type="Proteomes" id="UP000182257"/>
    </source>
</evidence>
<dbReference type="Proteomes" id="UP000182257">
    <property type="component" value="Unassembled WGS sequence"/>
</dbReference>